<dbReference type="Pfam" id="PF07995">
    <property type="entry name" value="GSDH"/>
    <property type="match status" value="1"/>
</dbReference>
<dbReference type="EMBL" id="JACHKF010000001">
    <property type="protein sequence ID" value="MBB6567672.1"/>
    <property type="molecule type" value="Genomic_DNA"/>
</dbReference>
<proteinExistence type="predicted"/>
<gene>
    <name evidence="3" type="ORF">HNR71_003309</name>
    <name evidence="4" type="ORF">HPO96_05665</name>
</gene>
<evidence type="ECO:0000256" key="1">
    <source>
        <dbReference type="SAM" id="SignalP"/>
    </source>
</evidence>
<evidence type="ECO:0000313" key="6">
    <source>
        <dbReference type="Proteomes" id="UP000553957"/>
    </source>
</evidence>
<keyword evidence="1" id="KW-0732">Signal</keyword>
<keyword evidence="5" id="KW-1185">Reference proteome</keyword>
<dbReference type="InterPro" id="IPR011042">
    <property type="entry name" value="6-blade_b-propeller_TolB-like"/>
</dbReference>
<dbReference type="SUPFAM" id="SSF50952">
    <property type="entry name" value="Soluble quinoprotein glucose dehydrogenase"/>
    <property type="match status" value="1"/>
</dbReference>
<feature type="domain" description="Glucose/Sorbosone dehydrogenase" evidence="2">
    <location>
        <begin position="45"/>
        <end position="383"/>
    </location>
</feature>
<dbReference type="PANTHER" id="PTHR19328">
    <property type="entry name" value="HEDGEHOG-INTERACTING PROTEIN"/>
    <property type="match status" value="1"/>
</dbReference>
<feature type="signal peptide" evidence="1">
    <location>
        <begin position="1"/>
        <end position="22"/>
    </location>
</feature>
<dbReference type="PROSITE" id="PS51257">
    <property type="entry name" value="PROKAR_LIPOPROTEIN"/>
    <property type="match status" value="1"/>
</dbReference>
<dbReference type="Proteomes" id="UP000534306">
    <property type="component" value="Unassembled WGS sequence"/>
</dbReference>
<evidence type="ECO:0000313" key="5">
    <source>
        <dbReference type="Proteomes" id="UP000534306"/>
    </source>
</evidence>
<comment type="caution">
    <text evidence="4">The sequence shown here is derived from an EMBL/GenBank/DDBJ whole genome shotgun (WGS) entry which is preliminary data.</text>
</comment>
<feature type="chain" id="PRO_5036217525" evidence="1">
    <location>
        <begin position="23"/>
        <end position="392"/>
    </location>
</feature>
<name>A0A7Y4KW22_9ACTN</name>
<dbReference type="RefSeq" id="WP_171671567.1">
    <property type="nucleotide sequence ID" value="NZ_BAAAGT010000003.1"/>
</dbReference>
<reference evidence="4 5" key="1">
    <citation type="submission" date="2020-05" db="EMBL/GenBank/DDBJ databases">
        <title>Genome sequence of Kribbella sandramycini ATCC 39419.</title>
        <authorList>
            <person name="Maclea K.S."/>
            <person name="Fair J.L."/>
        </authorList>
    </citation>
    <scope>NUCLEOTIDE SEQUENCE [LARGE SCALE GENOMIC DNA]</scope>
    <source>
        <strain evidence="4 5">ATCC 39419</strain>
    </source>
</reference>
<dbReference type="InterPro" id="IPR012938">
    <property type="entry name" value="Glc/Sorbosone_DH"/>
</dbReference>
<evidence type="ECO:0000259" key="2">
    <source>
        <dbReference type="Pfam" id="PF07995"/>
    </source>
</evidence>
<dbReference type="PANTHER" id="PTHR19328:SF13">
    <property type="entry name" value="HIPL1 PROTEIN"/>
    <property type="match status" value="1"/>
</dbReference>
<evidence type="ECO:0000313" key="4">
    <source>
        <dbReference type="EMBL" id="NOL39727.1"/>
    </source>
</evidence>
<dbReference type="Proteomes" id="UP000553957">
    <property type="component" value="Unassembled WGS sequence"/>
</dbReference>
<sequence length="392" mass="40862">MTGPVRRTVALLLAATLLSACSTDGQLPPTTSASGLRIETVAGGLEHGWDLGFLPDGKVLVSERRGRLSLVSSTQPGAQVSQVRADFGDVLAAGEGGLMGMVLEPDFAQTRQFITCQTYQENGAGKDVRLIRWRLAPDGASAERVGVLLSGLPIARGGGRHSGCRPTIAADGALLVGTGDSAIAANPQDRAGLGGKVLRLDLRTGGPAKGNPFAAAANANEQRIYSYGHRNVQGVAVRPGSGQVFTAEHGPDQNDEVNLIAPGRNYGWDPSRGGAEDSYDESVPMTDLERFPDAVPAIWESGDTTEAICAAAFLTGSQWGELDGALVVTALKGAKVLLYKLDAEGKVQSVTTPPEFNTAYGRLRAARTGPDGALYVTTSNGDDDKLLKITPA</sequence>
<dbReference type="Gene3D" id="2.120.10.30">
    <property type="entry name" value="TolB, C-terminal domain"/>
    <property type="match status" value="1"/>
</dbReference>
<dbReference type="EMBL" id="JABJRC010000001">
    <property type="protein sequence ID" value="NOL39727.1"/>
    <property type="molecule type" value="Genomic_DNA"/>
</dbReference>
<reference evidence="3 6" key="2">
    <citation type="submission" date="2020-08" db="EMBL/GenBank/DDBJ databases">
        <title>Sequencing the genomes of 1000 actinobacteria strains.</title>
        <authorList>
            <person name="Klenk H.-P."/>
        </authorList>
    </citation>
    <scope>NUCLEOTIDE SEQUENCE [LARGE SCALE GENOMIC DNA]</scope>
    <source>
        <strain evidence="3 6">DSM 15626</strain>
    </source>
</reference>
<organism evidence="4 5">
    <name type="scientific">Kribbella sandramycini</name>
    <dbReference type="NCBI Taxonomy" id="60450"/>
    <lineage>
        <taxon>Bacteria</taxon>
        <taxon>Bacillati</taxon>
        <taxon>Actinomycetota</taxon>
        <taxon>Actinomycetes</taxon>
        <taxon>Propionibacteriales</taxon>
        <taxon>Kribbellaceae</taxon>
        <taxon>Kribbella</taxon>
    </lineage>
</organism>
<dbReference type="AlphaFoldDB" id="A0A7Y4KW22"/>
<protein>
    <submittedName>
        <fullName evidence="3">Glucose/arabinose dehydrogenase</fullName>
    </submittedName>
    <submittedName>
        <fullName evidence="4">PQQ-dependent sugar dehydrogenase</fullName>
    </submittedName>
</protein>
<evidence type="ECO:0000313" key="3">
    <source>
        <dbReference type="EMBL" id="MBB6567672.1"/>
    </source>
</evidence>
<dbReference type="InterPro" id="IPR011041">
    <property type="entry name" value="Quinoprot_gluc/sorb_DH_b-prop"/>
</dbReference>
<accession>A0A7Y4KW22</accession>